<sequence length="133" mass="15463">MMAIFGNLFLRFSKQIETSDSFSDEQLQTHYYKANFNQLFQSVEKLFHDDADCRITTVSKEHGEIAVEVNKPFPSFLIVTVVTERPLETAVDFKISTERFSIGGNYPALKKRVISYYERLNQLHTFVRSGKNR</sequence>
<accession>A0ABT0W8X1</accession>
<proteinExistence type="predicted"/>
<evidence type="ECO:0000313" key="2">
    <source>
        <dbReference type="Proteomes" id="UP001523262"/>
    </source>
</evidence>
<dbReference type="EMBL" id="JAMQCR010000001">
    <property type="protein sequence ID" value="MCM2531442.1"/>
    <property type="molecule type" value="Genomic_DNA"/>
</dbReference>
<comment type="caution">
    <text evidence="1">The sequence shown here is derived from an EMBL/GenBank/DDBJ whole genome shotgun (WGS) entry which is preliminary data.</text>
</comment>
<evidence type="ECO:0008006" key="3">
    <source>
        <dbReference type="Google" id="ProtNLM"/>
    </source>
</evidence>
<gene>
    <name evidence="1" type="ORF">NDK43_02285</name>
</gene>
<keyword evidence="2" id="KW-1185">Reference proteome</keyword>
<organism evidence="1 2">
    <name type="scientific">Neobacillus pocheonensis</name>
    <dbReference type="NCBI Taxonomy" id="363869"/>
    <lineage>
        <taxon>Bacteria</taxon>
        <taxon>Bacillati</taxon>
        <taxon>Bacillota</taxon>
        <taxon>Bacilli</taxon>
        <taxon>Bacillales</taxon>
        <taxon>Bacillaceae</taxon>
        <taxon>Neobacillus</taxon>
    </lineage>
</organism>
<evidence type="ECO:0000313" key="1">
    <source>
        <dbReference type="EMBL" id="MCM2531442.1"/>
    </source>
</evidence>
<dbReference type="Proteomes" id="UP001523262">
    <property type="component" value="Unassembled WGS sequence"/>
</dbReference>
<reference evidence="1 2" key="1">
    <citation type="submission" date="2022-06" db="EMBL/GenBank/DDBJ databases">
        <authorList>
            <person name="Jeon C.O."/>
        </authorList>
    </citation>
    <scope>NUCLEOTIDE SEQUENCE [LARGE SCALE GENOMIC DNA]</scope>
    <source>
        <strain evidence="1 2">KCTC 13943</strain>
    </source>
</reference>
<name>A0ABT0W8X1_9BACI</name>
<protein>
    <recommendedName>
        <fullName evidence="3">Cytosolic protein</fullName>
    </recommendedName>
</protein>